<dbReference type="Gene3D" id="3.40.50.300">
    <property type="entry name" value="P-loop containing nucleotide triphosphate hydrolases"/>
    <property type="match status" value="1"/>
</dbReference>
<organism evidence="1 2">
    <name type="scientific">Rubritalea halochordaticola</name>
    <dbReference type="NCBI Taxonomy" id="714537"/>
    <lineage>
        <taxon>Bacteria</taxon>
        <taxon>Pseudomonadati</taxon>
        <taxon>Verrucomicrobiota</taxon>
        <taxon>Verrucomicrobiia</taxon>
        <taxon>Verrucomicrobiales</taxon>
        <taxon>Rubritaleaceae</taxon>
        <taxon>Rubritalea</taxon>
    </lineage>
</organism>
<protein>
    <recommendedName>
        <fullName evidence="3">Sulfotransferase family protein</fullName>
    </recommendedName>
</protein>
<evidence type="ECO:0008006" key="3">
    <source>
        <dbReference type="Google" id="ProtNLM"/>
    </source>
</evidence>
<accession>A0ABP9UY21</accession>
<gene>
    <name evidence="1" type="ORF">Rhal01_01442</name>
</gene>
<dbReference type="EMBL" id="BAABRL010000003">
    <property type="protein sequence ID" value="GAA5495267.1"/>
    <property type="molecule type" value="Genomic_DNA"/>
</dbReference>
<dbReference type="InterPro" id="IPR011990">
    <property type="entry name" value="TPR-like_helical_dom_sf"/>
</dbReference>
<evidence type="ECO:0000313" key="1">
    <source>
        <dbReference type="EMBL" id="GAA5495267.1"/>
    </source>
</evidence>
<dbReference type="Proteomes" id="UP001424741">
    <property type="component" value="Unassembled WGS sequence"/>
</dbReference>
<proteinExistence type="predicted"/>
<comment type="caution">
    <text evidence="1">The sequence shown here is derived from an EMBL/GenBank/DDBJ whole genome shotgun (WGS) entry which is preliminary data.</text>
</comment>
<dbReference type="Pfam" id="PF14559">
    <property type="entry name" value="TPR_19"/>
    <property type="match status" value="1"/>
</dbReference>
<dbReference type="SUPFAM" id="SSF52540">
    <property type="entry name" value="P-loop containing nucleoside triphosphate hydrolases"/>
    <property type="match status" value="1"/>
</dbReference>
<dbReference type="Pfam" id="PF13469">
    <property type="entry name" value="Sulfotransfer_3"/>
    <property type="match status" value="1"/>
</dbReference>
<dbReference type="SUPFAM" id="SSF48452">
    <property type="entry name" value="TPR-like"/>
    <property type="match status" value="1"/>
</dbReference>
<name>A0ABP9UY21_9BACT</name>
<keyword evidence="2" id="KW-1185">Reference proteome</keyword>
<dbReference type="Gene3D" id="1.25.40.10">
    <property type="entry name" value="Tetratricopeptide repeat domain"/>
    <property type="match status" value="1"/>
</dbReference>
<sequence>MQFRGHDLPEMAAAALENALKLEPNDGSIRLELARCYFESGRLAEGEDMMNSLGGTSGADGEFLLEMGKVWMLGDNVTRAIECFGAVTPKEDEYQQAQLEAVLLLVRSGKTELARDLLEQRVGRAGKSAILAEAVVAESEGNHSRACELHDKLWRGSPDSQLHLESGYRYARLLANHGEMPKALSILRKCKLVERRLMKDKGLEQACRARREYDLALMNEVGPEWFKGRCSLDSAQSFLMTGHPRSGTSLLAKSLASRMGWGWVDESAVFDSLAREWVAKHPSATTPGGLSTLLGHFQGGRAIQEKYLQRQNAYLGGEGRKLLDKNPGLSTSYVSLHALLPDIAWIVALRDPRDIAMSCYFQRFGDTMLGWSSLTPGGTLEAVLHFFSIWARVREWLPTESYREIKYEEFVEGKHSVLDSIEIACGSQKLLSPAGGPQVNLTPSYQDIQKPIYQSAVSRWKTAGEVFAVEGGKWEELLGTFGY</sequence>
<dbReference type="InterPro" id="IPR027417">
    <property type="entry name" value="P-loop_NTPase"/>
</dbReference>
<evidence type="ECO:0000313" key="2">
    <source>
        <dbReference type="Proteomes" id="UP001424741"/>
    </source>
</evidence>
<reference evidence="1 2" key="1">
    <citation type="submission" date="2024-02" db="EMBL/GenBank/DDBJ databases">
        <title>Rubritalea halochordaticola NBRC 107102.</title>
        <authorList>
            <person name="Ichikawa N."/>
            <person name="Katano-Makiyama Y."/>
            <person name="Hidaka K."/>
        </authorList>
    </citation>
    <scope>NUCLEOTIDE SEQUENCE [LARGE SCALE GENOMIC DNA]</scope>
    <source>
        <strain evidence="1 2">NBRC 107102</strain>
    </source>
</reference>